<keyword evidence="2" id="KW-1185">Reference proteome</keyword>
<dbReference type="Proteomes" id="UP000734854">
    <property type="component" value="Unassembled WGS sequence"/>
</dbReference>
<sequence length="138" mass="15290">MYTEIQRFGGLGQGYSSKELTSTTVKTEEHQSSVMADLCTIMTIYLHLGISPVRYTSCYSMFSAIQENRFWSMRNGFEMSLGEGTINCSSGTQEDASSERVKQHSACLQALKSFTSTENEASQWQSATVGRPIPFLSA</sequence>
<comment type="caution">
    <text evidence="1">The sequence shown here is derived from an EMBL/GenBank/DDBJ whole genome shotgun (WGS) entry which is preliminary data.</text>
</comment>
<dbReference type="AlphaFoldDB" id="A0A8J5K8J7"/>
<evidence type="ECO:0000313" key="2">
    <source>
        <dbReference type="Proteomes" id="UP000734854"/>
    </source>
</evidence>
<organism evidence="1 2">
    <name type="scientific">Zingiber officinale</name>
    <name type="common">Ginger</name>
    <name type="synonym">Amomum zingiber</name>
    <dbReference type="NCBI Taxonomy" id="94328"/>
    <lineage>
        <taxon>Eukaryota</taxon>
        <taxon>Viridiplantae</taxon>
        <taxon>Streptophyta</taxon>
        <taxon>Embryophyta</taxon>
        <taxon>Tracheophyta</taxon>
        <taxon>Spermatophyta</taxon>
        <taxon>Magnoliopsida</taxon>
        <taxon>Liliopsida</taxon>
        <taxon>Zingiberales</taxon>
        <taxon>Zingiberaceae</taxon>
        <taxon>Zingiber</taxon>
    </lineage>
</organism>
<proteinExistence type="predicted"/>
<protein>
    <submittedName>
        <fullName evidence="1">Uncharacterized protein</fullName>
    </submittedName>
</protein>
<reference evidence="1 2" key="1">
    <citation type="submission" date="2020-08" db="EMBL/GenBank/DDBJ databases">
        <title>Plant Genome Project.</title>
        <authorList>
            <person name="Zhang R.-G."/>
        </authorList>
    </citation>
    <scope>NUCLEOTIDE SEQUENCE [LARGE SCALE GENOMIC DNA]</scope>
    <source>
        <tissue evidence="1">Rhizome</tissue>
    </source>
</reference>
<accession>A0A8J5K8J7</accession>
<name>A0A8J5K8J7_ZINOF</name>
<dbReference type="EMBL" id="JACMSC010000018">
    <property type="protein sequence ID" value="KAG6475635.1"/>
    <property type="molecule type" value="Genomic_DNA"/>
</dbReference>
<gene>
    <name evidence="1" type="ORF">ZIOFF_064864</name>
</gene>
<evidence type="ECO:0000313" key="1">
    <source>
        <dbReference type="EMBL" id="KAG6475635.1"/>
    </source>
</evidence>